<evidence type="ECO:0000259" key="2">
    <source>
        <dbReference type="PROSITE" id="PS50089"/>
    </source>
</evidence>
<dbReference type="CDD" id="cd16448">
    <property type="entry name" value="RING-H2"/>
    <property type="match status" value="1"/>
</dbReference>
<keyword evidence="1" id="KW-0862">Zinc</keyword>
<name>A0A5J6VKZ6_9VIRU</name>
<dbReference type="PROSITE" id="PS50089">
    <property type="entry name" value="ZF_RING_2"/>
    <property type="match status" value="1"/>
</dbReference>
<dbReference type="InterPro" id="IPR001841">
    <property type="entry name" value="Znf_RING"/>
</dbReference>
<sequence length="267" mass="32192">MLNCCKKITCFNNECPICLSPVDENDYKLDCNHRFHLNCLQMAFYDNIIEGIICNSCPLCRKVINYYNIQSIYKKWTIFDYKPTEWCNKMSMDLSLVNLQSIKFKKYEILRKQNSIIFLPIFFFKDVTSHINIPLFIQSPPIKYFDITTLDSINETLDFSLVIHGKFTYESNWYKFLSTNLKLKKKFRKNNTKYTEIYKHYKLSRTDIYFYVKDINDIETIDVQEGTIDKGFFFKQNRQVKFLFKTYIINTIDNIYLINEIFKIMYI</sequence>
<feature type="domain" description="RING-type" evidence="2">
    <location>
        <begin position="15"/>
        <end position="61"/>
    </location>
</feature>
<accession>A0A5J6VKZ6</accession>
<reference evidence="3" key="1">
    <citation type="journal article" date="2019" name="Philos. Trans. R. Soc. Lond., B, Biol. Sci.">
        <title>Targeted metagenomic recovery of four divergent viruses reveals shared and distinctive characteristics of giant viruses of marine eukaryotes.</title>
        <authorList>
            <person name="Needham D.M."/>
            <person name="Poirier C."/>
            <person name="Hehenberger E."/>
            <person name="Jimenez V."/>
            <person name="Swalwell J.E."/>
            <person name="Santoro A.E."/>
            <person name="Worden A.Z."/>
        </authorList>
    </citation>
    <scope>NUCLEOTIDE SEQUENCE</scope>
    <source>
        <strain evidence="3">MPacV-611</strain>
    </source>
</reference>
<protein>
    <recommendedName>
        <fullName evidence="2">RING-type domain-containing protein</fullName>
    </recommendedName>
</protein>
<dbReference type="GO" id="GO:0008270">
    <property type="term" value="F:zinc ion binding"/>
    <property type="evidence" value="ECO:0007669"/>
    <property type="project" value="UniProtKB-KW"/>
</dbReference>
<dbReference type="Pfam" id="PF13639">
    <property type="entry name" value="zf-RING_2"/>
    <property type="match status" value="1"/>
</dbReference>
<dbReference type="SUPFAM" id="SSF57850">
    <property type="entry name" value="RING/U-box"/>
    <property type="match status" value="1"/>
</dbReference>
<keyword evidence="1" id="KW-0479">Metal-binding</keyword>
<dbReference type="SMART" id="SM00184">
    <property type="entry name" value="RING"/>
    <property type="match status" value="1"/>
</dbReference>
<dbReference type="InterPro" id="IPR013083">
    <property type="entry name" value="Znf_RING/FYVE/PHD"/>
</dbReference>
<dbReference type="Gene3D" id="3.30.40.10">
    <property type="entry name" value="Zinc/RING finger domain, C3HC4 (zinc finger)"/>
    <property type="match status" value="1"/>
</dbReference>
<proteinExistence type="predicted"/>
<evidence type="ECO:0000256" key="1">
    <source>
        <dbReference type="PROSITE-ProRule" id="PRU00175"/>
    </source>
</evidence>
<keyword evidence="1" id="KW-0863">Zinc-finger</keyword>
<dbReference type="EMBL" id="MN448289">
    <property type="protein sequence ID" value="QFG74568.1"/>
    <property type="molecule type" value="Genomic_DNA"/>
</dbReference>
<organism evidence="3">
    <name type="scientific">Megaviridae environmental sample</name>
    <dbReference type="NCBI Taxonomy" id="1737588"/>
    <lineage>
        <taxon>Viruses</taxon>
        <taxon>Varidnaviria</taxon>
        <taxon>Bamfordvirae</taxon>
        <taxon>Nucleocytoviricota</taxon>
        <taxon>Megaviricetes</taxon>
        <taxon>Imitervirales</taxon>
        <taxon>Mimiviridae</taxon>
        <taxon>environmental samples</taxon>
    </lineage>
</organism>
<evidence type="ECO:0000313" key="3">
    <source>
        <dbReference type="EMBL" id="QFG74568.1"/>
    </source>
</evidence>